<protein>
    <submittedName>
        <fullName evidence="1">Uncharacterized protein</fullName>
    </submittedName>
</protein>
<organism evidence="1 2">
    <name type="scientific">Endocarpon pusillum</name>
    <dbReference type="NCBI Taxonomy" id="364733"/>
    <lineage>
        <taxon>Eukaryota</taxon>
        <taxon>Fungi</taxon>
        <taxon>Dikarya</taxon>
        <taxon>Ascomycota</taxon>
        <taxon>Pezizomycotina</taxon>
        <taxon>Eurotiomycetes</taxon>
        <taxon>Chaetothyriomycetidae</taxon>
        <taxon>Verrucariales</taxon>
        <taxon>Verrucariaceae</taxon>
        <taxon>Endocarpon</taxon>
    </lineage>
</organism>
<dbReference type="PANTHER" id="PTHR38886">
    <property type="entry name" value="SESA DOMAIN-CONTAINING PROTEIN"/>
    <property type="match status" value="1"/>
</dbReference>
<sequence>MSGFGFSPSDIVNGTKALWKGFRALRKEGGFKETYEETSDGLALRSTALSSLDRLAVSTAPISLESSSDLRCTVQRLRLREERKVRNLEKYEKDLGSIASSGKSRAIPRKLKWAFGGE</sequence>
<accession>A0A8H7AH34</accession>
<evidence type="ECO:0000313" key="1">
    <source>
        <dbReference type="EMBL" id="KAF7506946.1"/>
    </source>
</evidence>
<dbReference type="AlphaFoldDB" id="A0A8H7AH34"/>
<keyword evidence="2" id="KW-1185">Reference proteome</keyword>
<reference evidence="1" key="1">
    <citation type="submission" date="2020-02" db="EMBL/GenBank/DDBJ databases">
        <authorList>
            <person name="Palmer J.M."/>
        </authorList>
    </citation>
    <scope>NUCLEOTIDE SEQUENCE</scope>
    <source>
        <strain evidence="1">EPUS1.4</strain>
        <tissue evidence="1">Thallus</tissue>
    </source>
</reference>
<dbReference type="OrthoDB" id="3045089at2759"/>
<gene>
    <name evidence="1" type="ORF">GJ744_011077</name>
</gene>
<dbReference type="PANTHER" id="PTHR38886:SF1">
    <property type="entry name" value="NACHT-NTPASE AND P-LOOP NTPASES N-TERMINAL DOMAIN-CONTAINING PROTEIN"/>
    <property type="match status" value="1"/>
</dbReference>
<dbReference type="EMBL" id="JAACFV010000077">
    <property type="protein sequence ID" value="KAF7506946.1"/>
    <property type="molecule type" value="Genomic_DNA"/>
</dbReference>
<name>A0A8H7AH34_9EURO</name>
<proteinExistence type="predicted"/>
<evidence type="ECO:0000313" key="2">
    <source>
        <dbReference type="Proteomes" id="UP000606974"/>
    </source>
</evidence>
<comment type="caution">
    <text evidence="1">The sequence shown here is derived from an EMBL/GenBank/DDBJ whole genome shotgun (WGS) entry which is preliminary data.</text>
</comment>
<dbReference type="Proteomes" id="UP000606974">
    <property type="component" value="Unassembled WGS sequence"/>
</dbReference>